<comment type="caution">
    <text evidence="2">The sequence shown here is derived from an EMBL/GenBank/DDBJ whole genome shotgun (WGS) entry which is preliminary data.</text>
</comment>
<feature type="region of interest" description="Disordered" evidence="1">
    <location>
        <begin position="371"/>
        <end position="423"/>
    </location>
</feature>
<feature type="region of interest" description="Disordered" evidence="1">
    <location>
        <begin position="807"/>
        <end position="857"/>
    </location>
</feature>
<feature type="compositionally biased region" description="Low complexity" evidence="1">
    <location>
        <begin position="831"/>
        <end position="841"/>
    </location>
</feature>
<feature type="region of interest" description="Disordered" evidence="1">
    <location>
        <begin position="447"/>
        <end position="467"/>
    </location>
</feature>
<protein>
    <submittedName>
        <fullName evidence="2">Uncharacterized protein</fullName>
    </submittedName>
</protein>
<dbReference type="Proteomes" id="UP001165090">
    <property type="component" value="Unassembled WGS sequence"/>
</dbReference>
<name>A0ABQ5RQ39_9CHLO</name>
<organism evidence="2 3">
    <name type="scientific">Volvox africanus</name>
    <dbReference type="NCBI Taxonomy" id="51714"/>
    <lineage>
        <taxon>Eukaryota</taxon>
        <taxon>Viridiplantae</taxon>
        <taxon>Chlorophyta</taxon>
        <taxon>core chlorophytes</taxon>
        <taxon>Chlorophyceae</taxon>
        <taxon>CS clade</taxon>
        <taxon>Chlamydomonadales</taxon>
        <taxon>Volvocaceae</taxon>
        <taxon>Volvox</taxon>
    </lineage>
</organism>
<dbReference type="EMBL" id="BSDZ01000004">
    <property type="protein sequence ID" value="GLI59670.1"/>
    <property type="molecule type" value="Genomic_DNA"/>
</dbReference>
<keyword evidence="3" id="KW-1185">Reference proteome</keyword>
<accession>A0ABQ5RQ39</accession>
<sequence length="857" mass="90076">MLNVITCNVSGVTGSWPPGLANVARTGRGSLCPPVACCASVTGAGCSSEDLHLGGFMWPSRQLVSSPHRPAPAPVLRNRNVRRWRATFPSLHVPSSGSLSAAPGAAASCSQLMTTWGRCIPRKISGEGGSYPYTHGSSKSSNSRIIGSRFTSIDRSQGVAVCRAGVLEGFSGVSNLMAPEFATVFSAIIAITSVSINLYGGLLTEKRRAELAREVERERQAMAAQDEERSVVARYRGPLLEATVDLEARLYHIATLTGEWRSGDVVCEEEVVYTLFTLAQWLGFLEVIRREGPRERSFLQRGGGSPAVDGAGGGGGADTLTSLVEGFRFVLSAHPSTLRKWYEQGPDREHPGCRSRAMMLRGTPALPEGWLGAEGYGRGPLQERPPPLTDRLQQPGSANSVPRLLSGGRGGSSSAAVPYGREPRGAAAPPLWISGERDGAVPPPTKPVVLRRRSGPGPVSGGLGAGNRVTGDSELLIGSLDEHDLEAAGLGLPDLDIGSDLGQLLTGARAGAAASAVAGRPLPLPSVSSGLDGATSAASATATGAGVVGSGDFFVGSLGSFTTLSSLSSFDEGSPPAPADNGALVARRSAPRDVFHISRGAQRSIGSMMVVTPMGASRHYTLSYGDFYDRYYKDDFFGSWLRPVHTDILALVGGRMWQGQGPFPLNRWTRLLLLQQLLVETIDLLDPAGVRIPANRRVVLAPVSYMLAPELETYRARMRDMSQLESPLLMQQLQNSQADGPMGRLLGWLRSVAAATFTSISTTSLPKQPGSAGAPPESASRLYLGRDASYATTTNYYNNTTNNSNGVLAGPSAAGAAANQSPTNGTEGPEVQQRQPQQVVRSAGGGGGVDADGPTQR</sequence>
<evidence type="ECO:0000313" key="2">
    <source>
        <dbReference type="EMBL" id="GLI59670.1"/>
    </source>
</evidence>
<evidence type="ECO:0000256" key="1">
    <source>
        <dbReference type="SAM" id="MobiDB-lite"/>
    </source>
</evidence>
<proteinExistence type="predicted"/>
<evidence type="ECO:0000313" key="3">
    <source>
        <dbReference type="Proteomes" id="UP001165090"/>
    </source>
</evidence>
<feature type="compositionally biased region" description="Low complexity" evidence="1">
    <location>
        <begin position="807"/>
        <end position="818"/>
    </location>
</feature>
<feature type="compositionally biased region" description="Low complexity" evidence="1">
    <location>
        <begin position="400"/>
        <end position="418"/>
    </location>
</feature>
<gene>
    <name evidence="2" type="ORF">VaNZ11_001609</name>
</gene>
<reference evidence="2 3" key="1">
    <citation type="journal article" date="2023" name="IScience">
        <title>Expanded male sex-determining region conserved during the evolution of homothallism in the green alga Volvox.</title>
        <authorList>
            <person name="Yamamoto K."/>
            <person name="Matsuzaki R."/>
            <person name="Mahakham W."/>
            <person name="Heman W."/>
            <person name="Sekimoto H."/>
            <person name="Kawachi M."/>
            <person name="Minakuchi Y."/>
            <person name="Toyoda A."/>
            <person name="Nozaki H."/>
        </authorList>
    </citation>
    <scope>NUCLEOTIDE SEQUENCE [LARGE SCALE GENOMIC DNA]</scope>
    <source>
        <strain evidence="2 3">NIES-4468</strain>
    </source>
</reference>